<dbReference type="PANTHER" id="PTHR43433:SF5">
    <property type="entry name" value="AB HYDROLASE-1 DOMAIN-CONTAINING PROTEIN"/>
    <property type="match status" value="1"/>
</dbReference>
<keyword evidence="2" id="KW-0378">Hydrolase</keyword>
<feature type="domain" description="AB hydrolase-1" evidence="1">
    <location>
        <begin position="34"/>
        <end position="124"/>
    </location>
</feature>
<accession>A0A060C0Y4</accession>
<feature type="non-terminal residue" evidence="2">
    <location>
        <position position="1"/>
    </location>
</feature>
<dbReference type="SUPFAM" id="SSF53474">
    <property type="entry name" value="alpha/beta-Hydrolases"/>
    <property type="match status" value="1"/>
</dbReference>
<dbReference type="GO" id="GO:0046503">
    <property type="term" value="P:glycerolipid catabolic process"/>
    <property type="evidence" value="ECO:0007669"/>
    <property type="project" value="TreeGrafter"/>
</dbReference>
<sequence length="156" mass="16521">GSTTATRAVDRDRRVPATRRQLAGAALARRRTKAPYLLADMADDTAGLLDHLGLERVHVVGASMGGMIAQSLAIQHPAKVASLVSIMSNTGDRRHGRPKPAVLGKLATTQAHTPDEVVDVAAEVFRVISGPHYDERAIRALAATAAARHFDADGTM</sequence>
<dbReference type="InterPro" id="IPR000073">
    <property type="entry name" value="AB_hydrolase_1"/>
</dbReference>
<name>A0A060C0Y4_9PSEU</name>
<dbReference type="AlphaFoldDB" id="A0A060C0Y4"/>
<protein>
    <submittedName>
        <fullName evidence="2">Abhydrolase_1</fullName>
    </submittedName>
</protein>
<dbReference type="Gene3D" id="3.40.50.1820">
    <property type="entry name" value="alpha/beta hydrolase"/>
    <property type="match status" value="1"/>
</dbReference>
<organism evidence="2">
    <name type="scientific">uncultured Amycolatopsis sp</name>
    <dbReference type="NCBI Taxonomy" id="335379"/>
    <lineage>
        <taxon>Bacteria</taxon>
        <taxon>Bacillati</taxon>
        <taxon>Actinomycetota</taxon>
        <taxon>Actinomycetes</taxon>
        <taxon>Pseudonocardiales</taxon>
        <taxon>Pseudonocardiaceae</taxon>
        <taxon>Amycolatopsis</taxon>
        <taxon>environmental samples</taxon>
    </lineage>
</organism>
<dbReference type="Pfam" id="PF00561">
    <property type="entry name" value="Abhydrolase_1"/>
    <property type="match status" value="1"/>
</dbReference>
<evidence type="ECO:0000313" key="2">
    <source>
        <dbReference type="EMBL" id="AIA86720.1"/>
    </source>
</evidence>
<dbReference type="EMBL" id="KF119453">
    <property type="protein sequence ID" value="AIA86720.1"/>
    <property type="molecule type" value="Genomic_DNA"/>
</dbReference>
<evidence type="ECO:0000259" key="1">
    <source>
        <dbReference type="Pfam" id="PF00561"/>
    </source>
</evidence>
<dbReference type="PANTHER" id="PTHR43433">
    <property type="entry name" value="HYDROLASE, ALPHA/BETA FOLD FAMILY PROTEIN"/>
    <property type="match status" value="1"/>
</dbReference>
<dbReference type="InterPro" id="IPR050471">
    <property type="entry name" value="AB_hydrolase"/>
</dbReference>
<proteinExistence type="predicted"/>
<reference evidence="2" key="1">
    <citation type="journal article" date="2013" name="Environ. Microbiol.">
        <title>Seasonally variable intestinal metagenomes of the red palm weevil (Rhynchophorus ferrugineus).</title>
        <authorList>
            <person name="Jia S."/>
            <person name="Zhang X."/>
            <person name="Zhang G."/>
            <person name="Yin A."/>
            <person name="Zhang S."/>
            <person name="Li F."/>
            <person name="Wang L."/>
            <person name="Zhao D."/>
            <person name="Yun Q."/>
            <person name="Tala"/>
            <person name="Wang J."/>
            <person name="Sun G."/>
            <person name="Baabdullah M."/>
            <person name="Yu X."/>
            <person name="Hu S."/>
            <person name="Al-Mssallem I.S."/>
            <person name="Yu J."/>
        </authorList>
    </citation>
    <scope>NUCLEOTIDE SEQUENCE</scope>
</reference>
<dbReference type="InterPro" id="IPR029058">
    <property type="entry name" value="AB_hydrolase_fold"/>
</dbReference>
<feature type="non-terminal residue" evidence="2">
    <location>
        <position position="156"/>
    </location>
</feature>
<dbReference type="GO" id="GO:0004806">
    <property type="term" value="F:triacylglycerol lipase activity"/>
    <property type="evidence" value="ECO:0007669"/>
    <property type="project" value="TreeGrafter"/>
</dbReference>